<gene>
    <name evidence="2" type="ORF">C8A05DRAFT_40012</name>
</gene>
<feature type="compositionally biased region" description="Polar residues" evidence="1">
    <location>
        <begin position="176"/>
        <end position="187"/>
    </location>
</feature>
<feature type="region of interest" description="Disordered" evidence="1">
    <location>
        <begin position="119"/>
        <end position="221"/>
    </location>
</feature>
<evidence type="ECO:0000256" key="1">
    <source>
        <dbReference type="SAM" id="MobiDB-lite"/>
    </source>
</evidence>
<comment type="caution">
    <text evidence="2">The sequence shown here is derived from an EMBL/GenBank/DDBJ whole genome shotgun (WGS) entry which is preliminary data.</text>
</comment>
<keyword evidence="3" id="KW-1185">Reference proteome</keyword>
<reference evidence="2" key="2">
    <citation type="submission" date="2023-05" db="EMBL/GenBank/DDBJ databases">
        <authorList>
            <consortium name="Lawrence Berkeley National Laboratory"/>
            <person name="Steindorff A."/>
            <person name="Hensen N."/>
            <person name="Bonometti L."/>
            <person name="Westerberg I."/>
            <person name="Brannstrom I.O."/>
            <person name="Guillou S."/>
            <person name="Cros-Aarteil S."/>
            <person name="Calhoun S."/>
            <person name="Haridas S."/>
            <person name="Kuo A."/>
            <person name="Mondo S."/>
            <person name="Pangilinan J."/>
            <person name="Riley R."/>
            <person name="Labutti K."/>
            <person name="Andreopoulos B."/>
            <person name="Lipzen A."/>
            <person name="Chen C."/>
            <person name="Yanf M."/>
            <person name="Daum C."/>
            <person name="Ng V."/>
            <person name="Clum A."/>
            <person name="Ohm R."/>
            <person name="Martin F."/>
            <person name="Silar P."/>
            <person name="Natvig D."/>
            <person name="Lalanne C."/>
            <person name="Gautier V."/>
            <person name="Ament-Velasquez S.L."/>
            <person name="Kruys A."/>
            <person name="Hutchinson M.I."/>
            <person name="Powell A.J."/>
            <person name="Barry K."/>
            <person name="Miller A.N."/>
            <person name="Grigoriev I.V."/>
            <person name="Debuchy R."/>
            <person name="Gladieux P."/>
            <person name="Thoren M.H."/>
            <person name="Johannesson H."/>
        </authorList>
    </citation>
    <scope>NUCLEOTIDE SEQUENCE</scope>
    <source>
        <strain evidence="2">CBS 103.79</strain>
    </source>
</reference>
<reference evidence="2" key="1">
    <citation type="journal article" date="2023" name="Mol. Phylogenet. Evol.">
        <title>Genome-scale phylogeny and comparative genomics of the fungal order Sordariales.</title>
        <authorList>
            <person name="Hensen N."/>
            <person name="Bonometti L."/>
            <person name="Westerberg I."/>
            <person name="Brannstrom I.O."/>
            <person name="Guillou S."/>
            <person name="Cros-Aarteil S."/>
            <person name="Calhoun S."/>
            <person name="Haridas S."/>
            <person name="Kuo A."/>
            <person name="Mondo S."/>
            <person name="Pangilinan J."/>
            <person name="Riley R."/>
            <person name="LaButti K."/>
            <person name="Andreopoulos B."/>
            <person name="Lipzen A."/>
            <person name="Chen C."/>
            <person name="Yan M."/>
            <person name="Daum C."/>
            <person name="Ng V."/>
            <person name="Clum A."/>
            <person name="Steindorff A."/>
            <person name="Ohm R.A."/>
            <person name="Martin F."/>
            <person name="Silar P."/>
            <person name="Natvig D.O."/>
            <person name="Lalanne C."/>
            <person name="Gautier V."/>
            <person name="Ament-Velasquez S.L."/>
            <person name="Kruys A."/>
            <person name="Hutchinson M.I."/>
            <person name="Powell A.J."/>
            <person name="Barry K."/>
            <person name="Miller A.N."/>
            <person name="Grigoriev I.V."/>
            <person name="Debuchy R."/>
            <person name="Gladieux P."/>
            <person name="Hiltunen Thoren M."/>
            <person name="Johannesson H."/>
        </authorList>
    </citation>
    <scope>NUCLEOTIDE SEQUENCE</scope>
    <source>
        <strain evidence="2">CBS 103.79</strain>
    </source>
</reference>
<proteinExistence type="predicted"/>
<feature type="compositionally biased region" description="Low complexity" evidence="1">
    <location>
        <begin position="123"/>
        <end position="142"/>
    </location>
</feature>
<name>A0AAN6M9N3_9PEZI</name>
<sequence length="221" mass="23455">MCRYTRDAMACGHCEDEDLVDWPQGVCIIPCEPRDNNTTTIKYPGKCITCVEKAKPQQPQQKKGQHPPAGVASMRLSSALIGPPKNPVAKAFADRIANMWKRHDEALKAGKPVNAQHRADMEAAAAAAAATAANNNNNNNNNKSKHHQAQAQPHSQATVKKQPTLPTAAASAGQPGVNTNNTQQSVYAMTKAQVRPKPVAKTATGLQQGGNPRAVVGTSKG</sequence>
<accession>A0AAN6M9N3</accession>
<dbReference type="Proteomes" id="UP001303889">
    <property type="component" value="Unassembled WGS sequence"/>
</dbReference>
<dbReference type="EMBL" id="MU856637">
    <property type="protein sequence ID" value="KAK3896454.1"/>
    <property type="molecule type" value="Genomic_DNA"/>
</dbReference>
<dbReference type="AlphaFoldDB" id="A0AAN6M9N3"/>
<evidence type="ECO:0000313" key="3">
    <source>
        <dbReference type="Proteomes" id="UP001303889"/>
    </source>
</evidence>
<organism evidence="2 3">
    <name type="scientific">Staphylotrichum tortipilum</name>
    <dbReference type="NCBI Taxonomy" id="2831512"/>
    <lineage>
        <taxon>Eukaryota</taxon>
        <taxon>Fungi</taxon>
        <taxon>Dikarya</taxon>
        <taxon>Ascomycota</taxon>
        <taxon>Pezizomycotina</taxon>
        <taxon>Sordariomycetes</taxon>
        <taxon>Sordariomycetidae</taxon>
        <taxon>Sordariales</taxon>
        <taxon>Chaetomiaceae</taxon>
        <taxon>Staphylotrichum</taxon>
    </lineage>
</organism>
<protein>
    <submittedName>
        <fullName evidence="2">Uncharacterized protein</fullName>
    </submittedName>
</protein>
<evidence type="ECO:0000313" key="2">
    <source>
        <dbReference type="EMBL" id="KAK3896454.1"/>
    </source>
</evidence>